<accession>A0A4Z0VAR9</accession>
<dbReference type="AlphaFoldDB" id="A0A4Z0VAR9"/>
<dbReference type="Pfam" id="PF03965">
    <property type="entry name" value="Penicillinase_R"/>
    <property type="match status" value="1"/>
</dbReference>
<reference evidence="5 6" key="1">
    <citation type="submission" date="2019-02" db="EMBL/GenBank/DDBJ databases">
        <title>Isolation and identification of novel species under the genus Muribaculum.</title>
        <authorList>
            <person name="Miyake S."/>
            <person name="Ding Y."/>
            <person name="Low A."/>
            <person name="Soh M."/>
            <person name="Seedorf H."/>
        </authorList>
    </citation>
    <scope>NUCLEOTIDE SEQUENCE [LARGE SCALE GENOMIC DNA]</scope>
    <source>
        <strain evidence="5 6">TLL-A3</strain>
    </source>
</reference>
<dbReference type="Gene3D" id="1.10.10.10">
    <property type="entry name" value="Winged helix-like DNA-binding domain superfamily/Winged helix DNA-binding domain"/>
    <property type="match status" value="1"/>
</dbReference>
<gene>
    <name evidence="5" type="ORF">EZ315_06075</name>
</gene>
<keyword evidence="4" id="KW-0804">Transcription</keyword>
<dbReference type="InterPro" id="IPR036388">
    <property type="entry name" value="WH-like_DNA-bd_sf"/>
</dbReference>
<keyword evidence="6" id="KW-1185">Reference proteome</keyword>
<comment type="similarity">
    <text evidence="1">Belongs to the BlaI transcriptional regulatory family.</text>
</comment>
<name>A0A4Z0VAR9_9BACT</name>
<dbReference type="SUPFAM" id="SSF46785">
    <property type="entry name" value="Winged helix' DNA-binding domain"/>
    <property type="match status" value="1"/>
</dbReference>
<evidence type="ECO:0000256" key="3">
    <source>
        <dbReference type="ARBA" id="ARBA00023125"/>
    </source>
</evidence>
<dbReference type="Proteomes" id="UP000297635">
    <property type="component" value="Unassembled WGS sequence"/>
</dbReference>
<dbReference type="EMBL" id="SJSA01000001">
    <property type="protein sequence ID" value="TGG40282.1"/>
    <property type="molecule type" value="Genomic_DNA"/>
</dbReference>
<evidence type="ECO:0000256" key="4">
    <source>
        <dbReference type="ARBA" id="ARBA00023163"/>
    </source>
</evidence>
<sequence length="130" mass="14941">MKAGRKPQAILTEKEMLIMQILWEHGPQHVRDMLRYYDEPKPHFNTVSTLVRILQEKGKVGHEVVGGSHRYYAIASKEEIRDRSLKDVVANYFNNSYKSAVSALVEDEKISLEELRDIIAMVEQGGKQTI</sequence>
<evidence type="ECO:0000313" key="5">
    <source>
        <dbReference type="EMBL" id="TGG40282.1"/>
    </source>
</evidence>
<evidence type="ECO:0000313" key="6">
    <source>
        <dbReference type="Proteomes" id="UP000297635"/>
    </source>
</evidence>
<dbReference type="InterPro" id="IPR005650">
    <property type="entry name" value="BlaI_family"/>
</dbReference>
<dbReference type="RefSeq" id="WP_135471295.1">
    <property type="nucleotide sequence ID" value="NZ_CASCNC010000006.1"/>
</dbReference>
<keyword evidence="2" id="KW-0805">Transcription regulation</keyword>
<dbReference type="GO" id="GO:0045892">
    <property type="term" value="P:negative regulation of DNA-templated transcription"/>
    <property type="evidence" value="ECO:0007669"/>
    <property type="project" value="InterPro"/>
</dbReference>
<proteinExistence type="inferred from homology"/>
<keyword evidence="3" id="KW-0238">DNA-binding</keyword>
<dbReference type="Gene3D" id="1.10.4040.10">
    <property type="entry name" value="Penicillinase repressor domain"/>
    <property type="match status" value="1"/>
</dbReference>
<dbReference type="InterPro" id="IPR036390">
    <property type="entry name" value="WH_DNA-bd_sf"/>
</dbReference>
<evidence type="ECO:0000256" key="1">
    <source>
        <dbReference type="ARBA" id="ARBA00011046"/>
    </source>
</evidence>
<protein>
    <submittedName>
        <fullName evidence="5">BlaI/MecI/CopY family transcriptional regulator</fullName>
    </submittedName>
</protein>
<comment type="caution">
    <text evidence="5">The sequence shown here is derived from an EMBL/GenBank/DDBJ whole genome shotgun (WGS) entry which is preliminary data.</text>
</comment>
<organism evidence="5 6">
    <name type="scientific">Duncaniella freteri</name>
    <dbReference type="NCBI Taxonomy" id="2530391"/>
    <lineage>
        <taxon>Bacteria</taxon>
        <taxon>Pseudomonadati</taxon>
        <taxon>Bacteroidota</taxon>
        <taxon>Bacteroidia</taxon>
        <taxon>Bacteroidales</taxon>
        <taxon>Muribaculaceae</taxon>
        <taxon>Duncaniella</taxon>
    </lineage>
</organism>
<dbReference type="GO" id="GO:0003677">
    <property type="term" value="F:DNA binding"/>
    <property type="evidence" value="ECO:0007669"/>
    <property type="project" value="UniProtKB-KW"/>
</dbReference>
<dbReference type="GeneID" id="82149356"/>
<evidence type="ECO:0000256" key="2">
    <source>
        <dbReference type="ARBA" id="ARBA00023015"/>
    </source>
</evidence>
<dbReference type="PIRSF" id="PIRSF019455">
    <property type="entry name" value="CopR_AtkY"/>
    <property type="match status" value="1"/>
</dbReference>